<evidence type="ECO:0000256" key="4">
    <source>
        <dbReference type="ARBA" id="ARBA00023187"/>
    </source>
</evidence>
<keyword evidence="3" id="KW-0747">Spliceosome</keyword>
<dbReference type="Pfam" id="PF10433">
    <property type="entry name" value="Beta-prop_RSE1_1st"/>
    <property type="match status" value="1"/>
</dbReference>
<evidence type="ECO:0000259" key="9">
    <source>
        <dbReference type="Pfam" id="PF23726"/>
    </source>
</evidence>
<evidence type="ECO:0000256" key="3">
    <source>
        <dbReference type="ARBA" id="ARBA00022728"/>
    </source>
</evidence>
<dbReference type="InterPro" id="IPR018846">
    <property type="entry name" value="Beta-prop_RSE1/DDB1/CPSF1_1st"/>
</dbReference>
<dbReference type="Pfam" id="PF03178">
    <property type="entry name" value="CPSF_A"/>
    <property type="match status" value="1"/>
</dbReference>
<dbReference type="InterPro" id="IPR015943">
    <property type="entry name" value="WD40/YVTN_repeat-like_dom_sf"/>
</dbReference>
<evidence type="ECO:0000256" key="6">
    <source>
        <dbReference type="ARBA" id="ARBA00038266"/>
    </source>
</evidence>
<feature type="domain" description="RSE1/DDB1/CPSF1 C-terminal" evidence="7">
    <location>
        <begin position="901"/>
        <end position="1143"/>
    </location>
</feature>
<dbReference type="Proteomes" id="UP001378960">
    <property type="component" value="Unassembled WGS sequence"/>
</dbReference>
<evidence type="ECO:0000259" key="7">
    <source>
        <dbReference type="Pfam" id="PF03178"/>
    </source>
</evidence>
<dbReference type="AlphaFoldDB" id="A0AAV5R9E4"/>
<comment type="similarity">
    <text evidence="6">Belongs to the RSE1 family.</text>
</comment>
<dbReference type="FunFam" id="2.130.10.10:FF:001143">
    <property type="entry name" value="Pre-mRNA-splicing factor rse-1, putative"/>
    <property type="match status" value="1"/>
</dbReference>
<evidence type="ECO:0000256" key="5">
    <source>
        <dbReference type="ARBA" id="ARBA00023242"/>
    </source>
</evidence>
<dbReference type="Gene3D" id="2.130.10.10">
    <property type="entry name" value="YVTN repeat-like/Quinoprotein amine dehydrogenase"/>
    <property type="match status" value="2"/>
</dbReference>
<dbReference type="GO" id="GO:0005681">
    <property type="term" value="C:spliceosomal complex"/>
    <property type="evidence" value="ECO:0007669"/>
    <property type="project" value="UniProtKB-KW"/>
</dbReference>
<dbReference type="GO" id="GO:0003676">
    <property type="term" value="F:nucleic acid binding"/>
    <property type="evidence" value="ECO:0007669"/>
    <property type="project" value="InterPro"/>
</dbReference>
<dbReference type="InterPro" id="IPR004871">
    <property type="entry name" value="RSE1/DDB1/CPSF1_C"/>
</dbReference>
<reference evidence="10 11" key="1">
    <citation type="journal article" date="2023" name="Elife">
        <title>Identification of key yeast species and microbe-microbe interactions impacting larval growth of Drosophila in the wild.</title>
        <authorList>
            <person name="Mure A."/>
            <person name="Sugiura Y."/>
            <person name="Maeda R."/>
            <person name="Honda K."/>
            <person name="Sakurai N."/>
            <person name="Takahashi Y."/>
            <person name="Watada M."/>
            <person name="Katoh T."/>
            <person name="Gotoh A."/>
            <person name="Gotoh Y."/>
            <person name="Taniguchi I."/>
            <person name="Nakamura K."/>
            <person name="Hayashi T."/>
            <person name="Katayama T."/>
            <person name="Uemura T."/>
            <person name="Hattori Y."/>
        </authorList>
    </citation>
    <scope>NUCLEOTIDE SEQUENCE [LARGE SCALE GENOMIC DNA]</scope>
    <source>
        <strain evidence="10 11">PK-24</strain>
    </source>
</reference>
<dbReference type="EMBL" id="BTGB01000005">
    <property type="protein sequence ID" value="GMM47413.1"/>
    <property type="molecule type" value="Genomic_DNA"/>
</dbReference>
<dbReference type="InterPro" id="IPR058543">
    <property type="entry name" value="Beta-prop_RSE1/DDB1/CPSF1_2nd"/>
</dbReference>
<evidence type="ECO:0000259" key="8">
    <source>
        <dbReference type="Pfam" id="PF10433"/>
    </source>
</evidence>
<accession>A0AAV5R9E4</accession>
<dbReference type="PANTHER" id="PTHR10644">
    <property type="entry name" value="DNA REPAIR/RNA PROCESSING CPSF FAMILY"/>
    <property type="match status" value="1"/>
</dbReference>
<keyword evidence="5" id="KW-0539">Nucleus</keyword>
<feature type="domain" description="RSE1/DDB1/CPSF1 first beta-propeller" evidence="8">
    <location>
        <begin position="25"/>
        <end position="400"/>
    </location>
</feature>
<evidence type="ECO:0000256" key="2">
    <source>
        <dbReference type="ARBA" id="ARBA00022664"/>
    </source>
</evidence>
<dbReference type="Pfam" id="PF23726">
    <property type="entry name" value="Beta-prop_RSE1_2nd"/>
    <property type="match status" value="1"/>
</dbReference>
<gene>
    <name evidence="10" type="ORF">DAPK24_039880</name>
</gene>
<proteinExistence type="inferred from homology"/>
<keyword evidence="11" id="KW-1185">Reference proteome</keyword>
<comment type="subcellular location">
    <subcellularLocation>
        <location evidence="1">Nucleus</location>
    </subcellularLocation>
</comment>
<sequence>MTDINPTFTLYNETIRNPGSSITSINGYFIENEKNEQIIRVTQTSIELWKFNKNLQTFEIFINQQTFANNVSISKLCFDNIAKNYLVLTSDSGNLTLLEYNSKLNKFIDLNNEIFYKTGLRRLSPCKYSCIDPKGRAIMISAIEKNKLIFPISNNDNNIIILSPIEANRDNILTYDIKSIDVGGYENNPIFAAIESEYGGNSKSINYYEYDLGLNNILLLESRNIHDSSNHLIPLPGGDKGPSGIIVCSEGMIQYMAPFKENHYLPIPSRNDNINVKSIIITSVVHQMKKGFFILLQNQFSDIFKITIDYEGWNVKCLKIRYFDTIPICNSICVLKNGYLYGDCQFSDQILYKFEKLGDADGEMEWNSCNYPNEEIIRNKEANSFKFKVKKLENLKIVNKIKNFNPIIRINLSNGDFLTSFPEIYSICGIKSRSSLKILHKTIKLNEIITQELPSNILNTFCCKIHKNDKFDKFIILSFFDGSIILKIGDEVEEAENSGLLDKVSTLNIMQIGDHSIIQIHSNGIKQIIYNNNDEIIKSNDWNPPIDLQILKSSCTNNQVCLLLSNGELVYFELQNESLVEYTMHKNFKSSISHLAFISNEHFSKYIIVTCKDKSMHVISTDSKKMLENIDTVQLSNISNSFQIINDTVHIGLNNGVYVRYTLTDDGKLINKREKFIMASPLEIVVVSLSNVMIAVIKSATSFIVIPNDDDIDIVPLPIPEKFIEPEEEEDDEAEDEEEVEYSKIYGCIESIHSADVPQGLILAHGTRLTIASIDFPNDVKLEDIKRILKNDNIEDIPLRYTPRDLCCDLEKINGMSYIICSDSDILSPYQKGEGEEIITYGNEIYEEYDENIDYTYKEGNCGTCINVYSTEKCAIGQTIEILGGEMAIRIGYAKVDSIDYIFVSTIKETKYFLRVYIVEEDGSLTFKHKTEFTNAVSSINSFKGFAIIGMNNELGLYSVGIKHILRKSSIKIPLGKITNIATNNKRIYVNGNDGMTVLEYLTDSSMFIILCQSSLPRHITSSVILDESTIIIGDKFGTISGWRVIEESDGEYMIEMIMSFYVGDVITSLIRGRLNQNNQECIIYSGINGTIGIMKPIISLKDINFFKEVENIIRNEGLCGLDNYKFRSCYVPKKACIDGDYLIMGDINKISNKLEMEINDVSKRLKSVKY</sequence>
<dbReference type="InterPro" id="IPR050358">
    <property type="entry name" value="RSE1/DDB1/CFT1"/>
</dbReference>
<dbReference type="SUPFAM" id="SSF50978">
    <property type="entry name" value="WD40 repeat-like"/>
    <property type="match status" value="1"/>
</dbReference>
<keyword evidence="2" id="KW-0507">mRNA processing</keyword>
<keyword evidence="4" id="KW-0508">mRNA splicing</keyword>
<organism evidence="10 11">
    <name type="scientific">Pichia kluyveri</name>
    <name type="common">Yeast</name>
    <dbReference type="NCBI Taxonomy" id="36015"/>
    <lineage>
        <taxon>Eukaryota</taxon>
        <taxon>Fungi</taxon>
        <taxon>Dikarya</taxon>
        <taxon>Ascomycota</taxon>
        <taxon>Saccharomycotina</taxon>
        <taxon>Pichiomycetes</taxon>
        <taxon>Pichiales</taxon>
        <taxon>Pichiaceae</taxon>
        <taxon>Pichia</taxon>
    </lineage>
</organism>
<protein>
    <submittedName>
        <fullName evidence="10">U2 snRNP complex subunit</fullName>
    </submittedName>
</protein>
<dbReference type="InterPro" id="IPR036322">
    <property type="entry name" value="WD40_repeat_dom_sf"/>
</dbReference>
<evidence type="ECO:0000313" key="10">
    <source>
        <dbReference type="EMBL" id="GMM47413.1"/>
    </source>
</evidence>
<dbReference type="GO" id="GO:0006397">
    <property type="term" value="P:mRNA processing"/>
    <property type="evidence" value="ECO:0007669"/>
    <property type="project" value="UniProtKB-KW"/>
</dbReference>
<evidence type="ECO:0000256" key="1">
    <source>
        <dbReference type="ARBA" id="ARBA00004123"/>
    </source>
</evidence>
<feature type="domain" description="RSE1/DDB1/CPSF1 second beta-propeller" evidence="9">
    <location>
        <begin position="450"/>
        <end position="719"/>
    </location>
</feature>
<comment type="caution">
    <text evidence="10">The sequence shown here is derived from an EMBL/GenBank/DDBJ whole genome shotgun (WGS) entry which is preliminary data.</text>
</comment>
<evidence type="ECO:0000313" key="11">
    <source>
        <dbReference type="Proteomes" id="UP001378960"/>
    </source>
</evidence>
<dbReference type="GO" id="GO:0008380">
    <property type="term" value="P:RNA splicing"/>
    <property type="evidence" value="ECO:0007669"/>
    <property type="project" value="UniProtKB-KW"/>
</dbReference>
<name>A0AAV5R9E4_PICKL</name>